<evidence type="ECO:0000256" key="2">
    <source>
        <dbReference type="SAM" id="Phobius"/>
    </source>
</evidence>
<feature type="transmembrane region" description="Helical" evidence="2">
    <location>
        <begin position="74"/>
        <end position="92"/>
    </location>
</feature>
<organism evidence="3 4">
    <name type="scientific">Deinococcus detaillensis</name>
    <dbReference type="NCBI Taxonomy" id="2592048"/>
    <lineage>
        <taxon>Bacteria</taxon>
        <taxon>Thermotogati</taxon>
        <taxon>Deinococcota</taxon>
        <taxon>Deinococci</taxon>
        <taxon>Deinococcales</taxon>
        <taxon>Deinococcaceae</taxon>
        <taxon>Deinococcus</taxon>
    </lineage>
</organism>
<keyword evidence="2" id="KW-1133">Transmembrane helix</keyword>
<keyword evidence="2" id="KW-0472">Membrane</keyword>
<evidence type="ECO:0000313" key="4">
    <source>
        <dbReference type="Proteomes" id="UP000316092"/>
    </source>
</evidence>
<proteinExistence type="predicted"/>
<feature type="compositionally biased region" description="Polar residues" evidence="1">
    <location>
        <begin position="12"/>
        <end position="22"/>
    </location>
</feature>
<evidence type="ECO:0000256" key="1">
    <source>
        <dbReference type="SAM" id="MobiDB-lite"/>
    </source>
</evidence>
<keyword evidence="2" id="KW-0812">Transmembrane</keyword>
<feature type="region of interest" description="Disordered" evidence="1">
    <location>
        <begin position="1"/>
        <end position="22"/>
    </location>
</feature>
<name>A0A553V106_9DEIO</name>
<accession>A0A553V106</accession>
<dbReference type="RefSeq" id="WP_143720386.1">
    <property type="nucleotide sequence ID" value="NZ_VKDB01000006.1"/>
</dbReference>
<dbReference type="Proteomes" id="UP000316092">
    <property type="component" value="Unassembled WGS sequence"/>
</dbReference>
<gene>
    <name evidence="3" type="ORF">FNU79_08275</name>
</gene>
<comment type="caution">
    <text evidence="3">The sequence shown here is derived from an EMBL/GenBank/DDBJ whole genome shotgun (WGS) entry which is preliminary data.</text>
</comment>
<feature type="transmembrane region" description="Helical" evidence="2">
    <location>
        <begin position="45"/>
        <end position="68"/>
    </location>
</feature>
<evidence type="ECO:0000313" key="3">
    <source>
        <dbReference type="EMBL" id="TSA86159.1"/>
    </source>
</evidence>
<sequence length="270" mass="28539">MSLPPSPRPTSDDQQWPDQQWLSGGKPTSIAGQAAYLAGRAGDTLGLIVVGALSLGLIAVLLICLILAGIKGSLVATLLMLLAIAGVVLAFGKFRRQTRQAAVLRSGGAALPRSDVGTEFATLEAERIQKLAHLTLKAGASLSAPLRQKLNASATAIRDALRATAAGGVLTREAHDARQAADDDLPTALSAYQDLRVTGSGLAYGEVLLSEQLTLIERRMRSISDAQAQQHTRKLEAGRRYLSVKYGEADDLQPAEVRVSGQKVKGEAER</sequence>
<dbReference type="EMBL" id="VKDB01000006">
    <property type="protein sequence ID" value="TSA86159.1"/>
    <property type="molecule type" value="Genomic_DNA"/>
</dbReference>
<reference evidence="3 4" key="1">
    <citation type="submission" date="2019-07" db="EMBL/GenBank/DDBJ databases">
        <title>Deinococcus detaillus sp. nov., isolated from humus soil in Antarctica.</title>
        <authorList>
            <person name="Zhang K."/>
        </authorList>
    </citation>
    <scope>NUCLEOTIDE SEQUENCE [LARGE SCALE GENOMIC DNA]</scope>
    <source>
        <strain evidence="3 4">H1</strain>
    </source>
</reference>
<dbReference type="AlphaFoldDB" id="A0A553V106"/>
<keyword evidence="4" id="KW-1185">Reference proteome</keyword>
<dbReference type="OrthoDB" id="60951at2"/>
<protein>
    <submittedName>
        <fullName evidence="3">Uncharacterized protein</fullName>
    </submittedName>
</protein>